<feature type="region of interest" description="Disordered" evidence="1">
    <location>
        <begin position="48"/>
        <end position="68"/>
    </location>
</feature>
<dbReference type="EMBL" id="LHQQ01000042">
    <property type="protein sequence ID" value="KOS45557.1"/>
    <property type="molecule type" value="Genomic_DNA"/>
</dbReference>
<dbReference type="Proteomes" id="UP000037696">
    <property type="component" value="Unassembled WGS sequence"/>
</dbReference>
<evidence type="ECO:0000256" key="1">
    <source>
        <dbReference type="SAM" id="MobiDB-lite"/>
    </source>
</evidence>
<evidence type="ECO:0000313" key="3">
    <source>
        <dbReference type="Proteomes" id="UP000037696"/>
    </source>
</evidence>
<gene>
    <name evidence="2" type="ORF">ACN38_g3507</name>
</gene>
<sequence length="68" mass="7882">MKMAKIEELKGVYLPRPQLTRLVDRKGHIFISLNMSLLVKRQSVSGRTRQGYLSPMKMKKKKPYAHPA</sequence>
<accession>A0A0M8P878</accession>
<dbReference type="AlphaFoldDB" id="A0A0M8P878"/>
<organism evidence="2 3">
    <name type="scientific">Penicillium nordicum</name>
    <dbReference type="NCBI Taxonomy" id="229535"/>
    <lineage>
        <taxon>Eukaryota</taxon>
        <taxon>Fungi</taxon>
        <taxon>Dikarya</taxon>
        <taxon>Ascomycota</taxon>
        <taxon>Pezizomycotina</taxon>
        <taxon>Eurotiomycetes</taxon>
        <taxon>Eurotiomycetidae</taxon>
        <taxon>Eurotiales</taxon>
        <taxon>Aspergillaceae</taxon>
        <taxon>Penicillium</taxon>
    </lineage>
</organism>
<feature type="compositionally biased region" description="Basic residues" evidence="1">
    <location>
        <begin position="57"/>
        <end position="68"/>
    </location>
</feature>
<reference evidence="2 3" key="1">
    <citation type="submission" date="2015-08" db="EMBL/GenBank/DDBJ databases">
        <title>Genome sequencing of Penicillium nordicum.</title>
        <authorList>
            <person name="Nguyen H.D."/>
            <person name="Seifert K.A."/>
        </authorList>
    </citation>
    <scope>NUCLEOTIDE SEQUENCE [LARGE SCALE GENOMIC DNA]</scope>
    <source>
        <strain evidence="2 3">DAOMC 185683</strain>
    </source>
</reference>
<protein>
    <submittedName>
        <fullName evidence="2">Uncharacterized protein</fullName>
    </submittedName>
</protein>
<comment type="caution">
    <text evidence="2">The sequence shown here is derived from an EMBL/GenBank/DDBJ whole genome shotgun (WGS) entry which is preliminary data.</text>
</comment>
<name>A0A0M8P878_9EURO</name>
<proteinExistence type="predicted"/>
<keyword evidence="3" id="KW-1185">Reference proteome</keyword>
<evidence type="ECO:0000313" key="2">
    <source>
        <dbReference type="EMBL" id="KOS45557.1"/>
    </source>
</evidence>